<organism evidence="2 3">
    <name type="scientific">Trypanosoma theileri</name>
    <dbReference type="NCBI Taxonomy" id="67003"/>
    <lineage>
        <taxon>Eukaryota</taxon>
        <taxon>Discoba</taxon>
        <taxon>Euglenozoa</taxon>
        <taxon>Kinetoplastea</taxon>
        <taxon>Metakinetoplastina</taxon>
        <taxon>Trypanosomatida</taxon>
        <taxon>Trypanosomatidae</taxon>
        <taxon>Trypanosoma</taxon>
    </lineage>
</organism>
<evidence type="ECO:0000313" key="3">
    <source>
        <dbReference type="Proteomes" id="UP000192257"/>
    </source>
</evidence>
<evidence type="ECO:0000313" key="2">
    <source>
        <dbReference type="EMBL" id="ORC91487.1"/>
    </source>
</evidence>
<accession>A0A1X0P3J2</accession>
<dbReference type="GeneID" id="39983309"/>
<dbReference type="AlphaFoldDB" id="A0A1X0P3J2"/>
<evidence type="ECO:0000256" key="1">
    <source>
        <dbReference type="SAM" id="Phobius"/>
    </source>
</evidence>
<dbReference type="Proteomes" id="UP000192257">
    <property type="component" value="Unassembled WGS sequence"/>
</dbReference>
<sequence length="501" mass="54628">MFFLRKQPLPLVLLVPLIIFIQLLLPEAVFSYTVAAESPTLQKVTLVARNGARGLINLTDTSLTCDGCTLSTAGKQMSVQLGQFLLSRYTNPLDLGDRFNATLVGFHATGTERTIITSEAITMGMYPNAFPLVKYKPESHDELLGFTKSWPSWLLRDVWKEKLHADDAWAINMIGERNITTLSQFLPPNHGGMCMESPSLCALYVYDSYCVNASEDVKDPTLQPLLGALESVSKRFAWRLYGVNPGNEVDENIGPLAGPLIRDIMKEFVSTTSMIKFTVNVAPMSVVFATLCNLGVFNATNSLEESSIHMPGFADAIAFEYSTTATQQYIKAYLFKYSSDNGDVKEGATGNNYTANLLSISCTDKQGNIYFSDTNPDGCSVEDVLRYIESQGGLEGKCYVTDSALTSADCDSEDAPAADSLCYFYRSECPGAQCGPIGGAIADPSRGLACQDAQLNKNTPYLTATIVAIGAPCLLAGSMAGFYLSSRIRRLFSFLRKSTHE</sequence>
<dbReference type="EMBL" id="NBCO01000006">
    <property type="protein sequence ID" value="ORC91487.1"/>
    <property type="molecule type" value="Genomic_DNA"/>
</dbReference>
<dbReference type="OrthoDB" id="5821688at2759"/>
<name>A0A1X0P3J2_9TRYP</name>
<dbReference type="InterPro" id="IPR029033">
    <property type="entry name" value="His_PPase_superfam"/>
</dbReference>
<keyword evidence="3" id="KW-1185">Reference proteome</keyword>
<reference evidence="2 3" key="1">
    <citation type="submission" date="2017-03" db="EMBL/GenBank/DDBJ databases">
        <title>An alternative strategy for trypanosome survival in the mammalian bloodstream revealed through genome and transcriptome analysis of the ubiquitous bovine parasite Trypanosoma (Megatrypanum) theileri.</title>
        <authorList>
            <person name="Kelly S."/>
            <person name="Ivens A."/>
            <person name="Mott A."/>
            <person name="O'Neill E."/>
            <person name="Emms D."/>
            <person name="Macleod O."/>
            <person name="Voorheis P."/>
            <person name="Matthews J."/>
            <person name="Matthews K."/>
            <person name="Carrington M."/>
        </authorList>
    </citation>
    <scope>NUCLEOTIDE SEQUENCE [LARGE SCALE GENOMIC DNA]</scope>
    <source>
        <strain evidence="2">Edinburgh</strain>
    </source>
</reference>
<dbReference type="VEuPathDB" id="TriTrypDB:TM35_000064920"/>
<keyword evidence="1" id="KW-0812">Transmembrane</keyword>
<protein>
    <submittedName>
        <fullName evidence="2">Uncharacterized protein</fullName>
    </submittedName>
</protein>
<dbReference type="SUPFAM" id="SSF53254">
    <property type="entry name" value="Phosphoglycerate mutase-like"/>
    <property type="match status" value="1"/>
</dbReference>
<gene>
    <name evidence="2" type="ORF">TM35_000064920</name>
</gene>
<comment type="caution">
    <text evidence="2">The sequence shown here is derived from an EMBL/GenBank/DDBJ whole genome shotgun (WGS) entry which is preliminary data.</text>
</comment>
<dbReference type="Gene3D" id="3.40.50.1240">
    <property type="entry name" value="Phosphoglycerate mutase-like"/>
    <property type="match status" value="1"/>
</dbReference>
<feature type="transmembrane region" description="Helical" evidence="1">
    <location>
        <begin position="461"/>
        <end position="484"/>
    </location>
</feature>
<keyword evidence="1" id="KW-0472">Membrane</keyword>
<keyword evidence="1" id="KW-1133">Transmembrane helix</keyword>
<dbReference type="RefSeq" id="XP_028885553.1">
    <property type="nucleotide sequence ID" value="XM_029023529.1"/>
</dbReference>
<proteinExistence type="predicted"/>